<dbReference type="PANTHER" id="PTHR15670">
    <property type="entry name" value="RHO GTPASE ACTIVATING PROTEIN 11A"/>
    <property type="match status" value="1"/>
</dbReference>
<organism evidence="3 4">
    <name type="scientific">Bugula neritina</name>
    <name type="common">Brown bryozoan</name>
    <name type="synonym">Sertularia neritina</name>
    <dbReference type="NCBI Taxonomy" id="10212"/>
    <lineage>
        <taxon>Eukaryota</taxon>
        <taxon>Metazoa</taxon>
        <taxon>Spiralia</taxon>
        <taxon>Lophotrochozoa</taxon>
        <taxon>Bryozoa</taxon>
        <taxon>Gymnolaemata</taxon>
        <taxon>Cheilostomatida</taxon>
        <taxon>Flustrina</taxon>
        <taxon>Buguloidea</taxon>
        <taxon>Bugulidae</taxon>
        <taxon>Bugula</taxon>
    </lineage>
</organism>
<dbReference type="PROSITE" id="PS50238">
    <property type="entry name" value="RHOGAP"/>
    <property type="match status" value="1"/>
</dbReference>
<dbReference type="AlphaFoldDB" id="A0A7J7JRE2"/>
<dbReference type="Pfam" id="PF00620">
    <property type="entry name" value="RhoGAP"/>
    <property type="match status" value="1"/>
</dbReference>
<feature type="compositionally biased region" description="Polar residues" evidence="1">
    <location>
        <begin position="689"/>
        <end position="706"/>
    </location>
</feature>
<dbReference type="SMART" id="SM00324">
    <property type="entry name" value="RhoGAP"/>
    <property type="match status" value="1"/>
</dbReference>
<dbReference type="SUPFAM" id="SSF48350">
    <property type="entry name" value="GTPase activation domain, GAP"/>
    <property type="match status" value="1"/>
</dbReference>
<dbReference type="PANTHER" id="PTHR15670:SF4">
    <property type="entry name" value="RHO GTPASE-ACTIVATING PROTEIN 11A"/>
    <property type="match status" value="1"/>
</dbReference>
<evidence type="ECO:0000259" key="2">
    <source>
        <dbReference type="PROSITE" id="PS50238"/>
    </source>
</evidence>
<keyword evidence="4" id="KW-1185">Reference proteome</keyword>
<feature type="compositionally biased region" description="Basic residues" evidence="1">
    <location>
        <begin position="495"/>
        <end position="508"/>
    </location>
</feature>
<dbReference type="GO" id="GO:0007165">
    <property type="term" value="P:signal transduction"/>
    <property type="evidence" value="ECO:0007669"/>
    <property type="project" value="InterPro"/>
</dbReference>
<comment type="caution">
    <text evidence="3">The sequence shown here is derived from an EMBL/GenBank/DDBJ whole genome shotgun (WGS) entry which is preliminary data.</text>
</comment>
<evidence type="ECO:0000256" key="1">
    <source>
        <dbReference type="SAM" id="MobiDB-lite"/>
    </source>
</evidence>
<name>A0A7J7JRE2_BUGNE</name>
<dbReference type="EMBL" id="VXIV02001999">
    <property type="protein sequence ID" value="KAF6028006.1"/>
    <property type="molecule type" value="Genomic_DNA"/>
</dbReference>
<dbReference type="InterPro" id="IPR042869">
    <property type="entry name" value="ARHGAP11A/B"/>
</dbReference>
<dbReference type="InterPro" id="IPR000198">
    <property type="entry name" value="RhoGAP_dom"/>
</dbReference>
<protein>
    <recommendedName>
        <fullName evidence="2">Rho-GAP domain-containing protein</fullName>
    </recommendedName>
</protein>
<gene>
    <name evidence="3" type="ORF">EB796_013691</name>
</gene>
<dbReference type="OrthoDB" id="410651at2759"/>
<dbReference type="Proteomes" id="UP000593567">
    <property type="component" value="Unassembled WGS sequence"/>
</dbReference>
<dbReference type="InterPro" id="IPR008936">
    <property type="entry name" value="Rho_GTPase_activation_prot"/>
</dbReference>
<accession>A0A7J7JRE2</accession>
<feature type="region of interest" description="Disordered" evidence="1">
    <location>
        <begin position="220"/>
        <end position="245"/>
    </location>
</feature>
<dbReference type="GO" id="GO:0005096">
    <property type="term" value="F:GTPase activator activity"/>
    <property type="evidence" value="ECO:0007669"/>
    <property type="project" value="TreeGrafter"/>
</dbReference>
<reference evidence="3" key="1">
    <citation type="submission" date="2020-06" db="EMBL/GenBank/DDBJ databases">
        <title>Draft genome of Bugula neritina, a colonial animal packing powerful symbionts and potential medicines.</title>
        <authorList>
            <person name="Rayko M."/>
        </authorList>
    </citation>
    <scope>NUCLEOTIDE SEQUENCE [LARGE SCALE GENOMIC DNA]</scope>
    <source>
        <strain evidence="3">Kwan_BN1</strain>
    </source>
</reference>
<proteinExistence type="predicted"/>
<feature type="compositionally biased region" description="Basic and acidic residues" evidence="1">
    <location>
        <begin position="484"/>
        <end position="494"/>
    </location>
</feature>
<sequence>MQKNRNGLVFGVPLSSMDSIEDPNIGHVPKFLANIRQYLSAHLDKEGLFRKTGSVARQKDLVQYIEESEGKIREGSQVYDVTSVIKQFFRELPEPLIPYILQEAFVQAAQLSSADSKIYSLNLLCLLLPPSHLSVFRYVLEILSDVSSNWQVNKMTAHNIAVCLTPNLYHSKPNCKHIQLQTETVEICIDNVINIGVVPPSIMEKVVMLKSLEDHQLSNSSALDQSAGSGSVSLRRKKRSGSLQGLVGSIRRSVSKLKNKTSRRSSSVPTDLDKLQHVFDDAMPQHVPSGAADGKTDSVNCATPLIMHRVQERDCVGIFADKRRAMMGRSGLQGLPPLGINVSSQDSVITYDSICQPTHINELSLNSPKTDASRITTPTKRSSWGGLRSPFSKRKRSASAGPTFSPNASKLSKSSSKTKKLIRRLSGGKRKTPDMIGQRLAFDNEDDVADVRQRMPSAPPAFRINSDFGVGDNVECEELSPRGGEQELKVEHVSRSRSKRSRSVRARARSADTRHILRRGRPNHPTAGLTKARLQALEASTPRNSASSLQSYIEHDAIIAAGVDPLPQSTEPKEAQDWVECGVAEPVYKNVKRHRQHLVREDSFDTRMQVVAGAHSSLFKDLTHDKPVLRASTSSVSGGATGKPPRPEKTISVKKQSSDAKLTLTRASATTLESAEATTRCLSKLEGSSPVSNLETEAGLSTSVSEELTWNDPVSAECRYDKVMDTTSEQPNVSQKALHKLV</sequence>
<feature type="region of interest" description="Disordered" evidence="1">
    <location>
        <begin position="363"/>
        <end position="420"/>
    </location>
</feature>
<feature type="region of interest" description="Disordered" evidence="1">
    <location>
        <begin position="687"/>
        <end position="706"/>
    </location>
</feature>
<feature type="domain" description="Rho-GAP" evidence="2">
    <location>
        <begin position="12"/>
        <end position="196"/>
    </location>
</feature>
<feature type="compositionally biased region" description="Polar residues" evidence="1">
    <location>
        <begin position="220"/>
        <end position="232"/>
    </location>
</feature>
<evidence type="ECO:0000313" key="3">
    <source>
        <dbReference type="EMBL" id="KAF6028006.1"/>
    </source>
</evidence>
<feature type="region of interest" description="Disordered" evidence="1">
    <location>
        <begin position="478"/>
        <end position="512"/>
    </location>
</feature>
<feature type="region of interest" description="Disordered" evidence="1">
    <location>
        <begin position="630"/>
        <end position="656"/>
    </location>
</feature>
<evidence type="ECO:0000313" key="4">
    <source>
        <dbReference type="Proteomes" id="UP000593567"/>
    </source>
</evidence>
<feature type="compositionally biased region" description="Polar residues" evidence="1">
    <location>
        <begin position="363"/>
        <end position="382"/>
    </location>
</feature>
<dbReference type="Gene3D" id="1.10.555.10">
    <property type="entry name" value="Rho GTPase activation protein"/>
    <property type="match status" value="1"/>
</dbReference>